<dbReference type="Proteomes" id="UP000286954">
    <property type="component" value="Chromosome"/>
</dbReference>
<keyword evidence="1" id="KW-0812">Transmembrane</keyword>
<evidence type="ECO:0000313" key="3">
    <source>
        <dbReference type="Proteomes" id="UP000286954"/>
    </source>
</evidence>
<dbReference type="AlphaFoldDB" id="A0A3T0E9Z4"/>
<dbReference type="OrthoDB" id="7626281at2"/>
<proteinExistence type="predicted"/>
<dbReference type="KEGG" id="gak:X907_1722"/>
<evidence type="ECO:0000256" key="1">
    <source>
        <dbReference type="SAM" id="Phobius"/>
    </source>
</evidence>
<organism evidence="2 3">
    <name type="scientific">Glycocaulis alkaliphilus</name>
    <dbReference type="NCBI Taxonomy" id="1434191"/>
    <lineage>
        <taxon>Bacteria</taxon>
        <taxon>Pseudomonadati</taxon>
        <taxon>Pseudomonadota</taxon>
        <taxon>Alphaproteobacteria</taxon>
        <taxon>Maricaulales</taxon>
        <taxon>Maricaulaceae</taxon>
        <taxon>Glycocaulis</taxon>
    </lineage>
</organism>
<evidence type="ECO:0000313" key="2">
    <source>
        <dbReference type="EMBL" id="AZU04253.1"/>
    </source>
</evidence>
<gene>
    <name evidence="2" type="ORF">X907_1722</name>
</gene>
<dbReference type="EMBL" id="CP018911">
    <property type="protein sequence ID" value="AZU04253.1"/>
    <property type="molecule type" value="Genomic_DNA"/>
</dbReference>
<dbReference type="RefSeq" id="WP_127567046.1">
    <property type="nucleotide sequence ID" value="NZ_BMFB01000003.1"/>
</dbReference>
<protein>
    <submittedName>
        <fullName evidence="2">Uncharacterized protein</fullName>
    </submittedName>
</protein>
<accession>A0A3T0E9Z4</accession>
<reference evidence="2 3" key="1">
    <citation type="submission" date="2016-12" db="EMBL/GenBank/DDBJ databases">
        <title>The genome of dimorphic prosthecate Glycocaulis alkaliphilus 6b-8t, isolated from crude oil dictates its adaptability in petroleum environments.</title>
        <authorList>
            <person name="Wu X.-L."/>
            <person name="Geng S."/>
        </authorList>
    </citation>
    <scope>NUCLEOTIDE SEQUENCE [LARGE SCALE GENOMIC DNA]</scope>
    <source>
        <strain evidence="2 3">6B-8</strain>
    </source>
</reference>
<feature type="transmembrane region" description="Helical" evidence="1">
    <location>
        <begin position="62"/>
        <end position="79"/>
    </location>
</feature>
<keyword evidence="3" id="KW-1185">Reference proteome</keyword>
<feature type="transmembrane region" description="Helical" evidence="1">
    <location>
        <begin position="38"/>
        <end position="56"/>
    </location>
</feature>
<keyword evidence="1" id="KW-0472">Membrane</keyword>
<sequence length="94" mass="9857">MARRERLAGGKPLRHNFRTGAAPGGVAVYPSSFDELAGLWRGAISIAVCFALAFLLPDSIAAFAGVLFALMGLIAWLCSARAEARIRQQGAAAP</sequence>
<name>A0A3T0E9Z4_9PROT</name>
<keyword evidence="1" id="KW-1133">Transmembrane helix</keyword>